<dbReference type="Pfam" id="PF01593">
    <property type="entry name" value="Amino_oxidase"/>
    <property type="match status" value="2"/>
</dbReference>
<sequence>MSTRSAGGSRMTSIVVGGGVAGLTVAWQLARAGHSVTVYEAGEQLGGAVAPQTLAGVRLDAGAEAFATRTPAVRELIDDLGLSDQVVSPTPAPAWLQLPDRAAPLPATGLLGIPADPGAEDVRRLLGDEAAERALEDLHLPMTWRPEDAPSLGEVVRARMGEPVLHRLVSPITSGVHSAAPDDLDVRAAHPKLFTTMLEQGSLARAVALLRAQAPAGSAVQSLRGGMNTLVSALEIQLRTMGARLLLKTPVESLAAVGHAELRADHVVLAVDGPGASRLAAGWLDGTGLDGPGTVGSGPGVSSTPEKDSGAQGSGVALVTLVLHAPDLDGRPRGTGMLVAPSVMHVAAKAMTHVSAKWDWAARALIHQLGPGHHVVRLSYGRITDSADTLGYRSRDEDLLAAAMDDVPQLFGLSRTQLEVLDASVVRWDKALPGAATEQRTQAQALRAALAERRAARAAGEPAFYTVGTWFAGTGLAQVIPDARNVAAQVLGSASS</sequence>
<protein>
    <submittedName>
        <fullName evidence="3">FAD-dependent oxidoreductase</fullName>
    </submittedName>
</protein>
<evidence type="ECO:0000313" key="3">
    <source>
        <dbReference type="EMBL" id="MDR5710865.1"/>
    </source>
</evidence>
<dbReference type="Gene3D" id="3.90.660.20">
    <property type="entry name" value="Protoporphyrinogen oxidase, mitochondrial, domain 2"/>
    <property type="match status" value="1"/>
</dbReference>
<feature type="domain" description="Amine oxidase" evidence="2">
    <location>
        <begin position="370"/>
        <end position="491"/>
    </location>
</feature>
<proteinExistence type="predicted"/>
<gene>
    <name evidence="3" type="ORF">RH857_01750</name>
</gene>
<dbReference type="RefSeq" id="WP_310536253.1">
    <property type="nucleotide sequence ID" value="NZ_BAAAOC010000018.1"/>
</dbReference>
<accession>A0ABU1FQF3</accession>
<evidence type="ECO:0000259" key="2">
    <source>
        <dbReference type="Pfam" id="PF01593"/>
    </source>
</evidence>
<dbReference type="EMBL" id="JAVKGT010000003">
    <property type="protein sequence ID" value="MDR5710865.1"/>
    <property type="molecule type" value="Genomic_DNA"/>
</dbReference>
<dbReference type="InterPro" id="IPR050464">
    <property type="entry name" value="Zeta_carotene_desat/Oxidored"/>
</dbReference>
<dbReference type="Gene3D" id="3.50.50.60">
    <property type="entry name" value="FAD/NAD(P)-binding domain"/>
    <property type="match status" value="1"/>
</dbReference>
<dbReference type="PANTHER" id="PTHR42923">
    <property type="entry name" value="PROTOPORPHYRINOGEN OXIDASE"/>
    <property type="match status" value="1"/>
</dbReference>
<feature type="region of interest" description="Disordered" evidence="1">
    <location>
        <begin position="291"/>
        <end position="312"/>
    </location>
</feature>
<organism evidence="3 4">
    <name type="scientific">Nesterenkonia flava</name>
    <dbReference type="NCBI Taxonomy" id="469799"/>
    <lineage>
        <taxon>Bacteria</taxon>
        <taxon>Bacillati</taxon>
        <taxon>Actinomycetota</taxon>
        <taxon>Actinomycetes</taxon>
        <taxon>Micrococcales</taxon>
        <taxon>Micrococcaceae</taxon>
        <taxon>Nesterenkonia</taxon>
    </lineage>
</organism>
<evidence type="ECO:0000313" key="4">
    <source>
        <dbReference type="Proteomes" id="UP001260872"/>
    </source>
</evidence>
<reference evidence="4" key="1">
    <citation type="submission" date="2023-07" db="EMBL/GenBank/DDBJ databases">
        <title>Description of three actinobacteria isolated from air of manufacturing shop in a pharmaceutical factory.</title>
        <authorList>
            <person name="Zhang D.-F."/>
        </authorList>
    </citation>
    <scope>NUCLEOTIDE SEQUENCE [LARGE SCALE GENOMIC DNA]</scope>
    <source>
        <strain evidence="4">CCTCC AB 207010</strain>
    </source>
</reference>
<feature type="domain" description="Amine oxidase" evidence="2">
    <location>
        <begin position="20"/>
        <end position="277"/>
    </location>
</feature>
<dbReference type="SUPFAM" id="SSF54373">
    <property type="entry name" value="FAD-linked reductases, C-terminal domain"/>
    <property type="match status" value="1"/>
</dbReference>
<comment type="caution">
    <text evidence="3">The sequence shown here is derived from an EMBL/GenBank/DDBJ whole genome shotgun (WGS) entry which is preliminary data.</text>
</comment>
<dbReference type="SUPFAM" id="SSF51905">
    <property type="entry name" value="FAD/NAD(P)-binding domain"/>
    <property type="match status" value="1"/>
</dbReference>
<evidence type="ECO:0000256" key="1">
    <source>
        <dbReference type="SAM" id="MobiDB-lite"/>
    </source>
</evidence>
<dbReference type="InterPro" id="IPR036188">
    <property type="entry name" value="FAD/NAD-bd_sf"/>
</dbReference>
<name>A0ABU1FQF3_9MICC</name>
<dbReference type="InterPro" id="IPR002937">
    <property type="entry name" value="Amino_oxidase"/>
</dbReference>
<dbReference type="Proteomes" id="UP001260872">
    <property type="component" value="Unassembled WGS sequence"/>
</dbReference>
<dbReference type="PANTHER" id="PTHR42923:SF3">
    <property type="entry name" value="PROTOPORPHYRINOGEN OXIDASE"/>
    <property type="match status" value="1"/>
</dbReference>
<keyword evidence="4" id="KW-1185">Reference proteome</keyword>
<dbReference type="Gene3D" id="1.10.3110.10">
    <property type="entry name" value="protoporphyrinogen ix oxidase, domain 3"/>
    <property type="match status" value="1"/>
</dbReference>